<evidence type="ECO:0000259" key="2">
    <source>
        <dbReference type="PROSITE" id="PS50902"/>
    </source>
</evidence>
<dbReference type="InterPro" id="IPR036866">
    <property type="entry name" value="RibonucZ/Hydroxyglut_hydro"/>
</dbReference>
<organism evidence="3 4">
    <name type="scientific">Tichowtungia aerotolerans</name>
    <dbReference type="NCBI Taxonomy" id="2697043"/>
    <lineage>
        <taxon>Bacteria</taxon>
        <taxon>Pseudomonadati</taxon>
        <taxon>Kiritimatiellota</taxon>
        <taxon>Tichowtungiia</taxon>
        <taxon>Tichowtungiales</taxon>
        <taxon>Tichowtungiaceae</taxon>
        <taxon>Tichowtungia</taxon>
    </lineage>
</organism>
<comment type="similarity">
    <text evidence="1">In the N-terminal section; belongs to the zinc metallo-hydrolase group 3 family.</text>
</comment>
<dbReference type="EMBL" id="CP047593">
    <property type="protein sequence ID" value="QHI68966.1"/>
    <property type="molecule type" value="Genomic_DNA"/>
</dbReference>
<reference evidence="3 4" key="1">
    <citation type="submission" date="2020-01" db="EMBL/GenBank/DDBJ databases">
        <title>Ponticoccus aerotolerans gen. nov., sp. nov., an anaerobic bacterium and proposal of Ponticoccusceae fam. nov., Ponticoccusles ord. nov. and Ponticoccuse classis nov. in the phylum Kiritimatiellaeota.</title>
        <authorList>
            <person name="Zhou L.Y."/>
            <person name="Du Z.J."/>
        </authorList>
    </citation>
    <scope>NUCLEOTIDE SEQUENCE [LARGE SCALE GENOMIC DNA]</scope>
    <source>
        <strain evidence="3 4">S-5007</strain>
    </source>
</reference>
<proteinExistence type="inferred from homology"/>
<dbReference type="InterPro" id="IPR029039">
    <property type="entry name" value="Flavoprotein-like_sf"/>
</dbReference>
<dbReference type="SMART" id="SM00849">
    <property type="entry name" value="Lactamase_B"/>
    <property type="match status" value="1"/>
</dbReference>
<accession>A0A6P1MBL8</accession>
<dbReference type="KEGG" id="taer:GT409_05715"/>
<dbReference type="SUPFAM" id="SSF56281">
    <property type="entry name" value="Metallo-hydrolase/oxidoreductase"/>
    <property type="match status" value="1"/>
</dbReference>
<feature type="domain" description="Flavodoxin-like" evidence="2">
    <location>
        <begin position="253"/>
        <end position="392"/>
    </location>
</feature>
<sequence>MDSYIPLREDIFWVGANDRYTSLFEGLWPLPHGVCYNSYVILDEKTALMDTVKVQSEQDFLGKVKGLIKDGRKLDYLIVNHMEPDHSGAIQALLSLWPELIIIGNEKTARFLESFYGITNNVQVIKGGDTLSLGKHVLQFHLIPMVHWPETMVTYDTTDKILFSADAFGGFGAMTGGIFDDELDLDFYEDEILRYFSNIVGKYSMMVQKAIAKLGGLDIQMIAPTHGPIWRTNPGHIIEKYDRWSRHEAERGVALIYGSMYGNTEKMMEAVARGLSEEDVSRVRIHNVSTTHLSFLIRDAWRYKGLILGGPTYDTGLFPPMQFLIDMLQRKMLRNRTLGLFGSFTWSGGGVNSLVKFAEEGSWNLIEPVVECRSCPTAIDINQCVELGRNIAKAIKA</sequence>
<name>A0A6P1MBL8_9BACT</name>
<dbReference type="Proteomes" id="UP000464954">
    <property type="component" value="Chromosome"/>
</dbReference>
<dbReference type="InterPro" id="IPR001279">
    <property type="entry name" value="Metallo-B-lactamas"/>
</dbReference>
<dbReference type="RefSeq" id="WP_160627801.1">
    <property type="nucleotide sequence ID" value="NZ_CP047593.1"/>
</dbReference>
<dbReference type="Pfam" id="PF00258">
    <property type="entry name" value="Flavodoxin_1"/>
    <property type="match status" value="1"/>
</dbReference>
<dbReference type="GO" id="GO:0046872">
    <property type="term" value="F:metal ion binding"/>
    <property type="evidence" value="ECO:0007669"/>
    <property type="project" value="InterPro"/>
</dbReference>
<dbReference type="PANTHER" id="PTHR43717:SF1">
    <property type="entry name" value="ANAEROBIC NITRIC OXIDE REDUCTASE FLAVORUBREDOXIN"/>
    <property type="match status" value="1"/>
</dbReference>
<keyword evidence="4" id="KW-1185">Reference proteome</keyword>
<protein>
    <submittedName>
        <fullName evidence="3">MBL fold metallo-hydrolase</fullName>
    </submittedName>
</protein>
<dbReference type="Gene3D" id="3.40.50.360">
    <property type="match status" value="1"/>
</dbReference>
<dbReference type="GO" id="GO:0010181">
    <property type="term" value="F:FMN binding"/>
    <property type="evidence" value="ECO:0007669"/>
    <property type="project" value="InterPro"/>
</dbReference>
<dbReference type="InterPro" id="IPR045761">
    <property type="entry name" value="ODP_dom"/>
</dbReference>
<dbReference type="CDD" id="cd07709">
    <property type="entry name" value="flavodiiron_proteins_MBL-fold"/>
    <property type="match status" value="1"/>
</dbReference>
<dbReference type="InterPro" id="IPR008254">
    <property type="entry name" value="Flavodoxin/NO_synth"/>
</dbReference>
<dbReference type="SUPFAM" id="SSF52218">
    <property type="entry name" value="Flavoproteins"/>
    <property type="match status" value="1"/>
</dbReference>
<dbReference type="InterPro" id="IPR016440">
    <property type="entry name" value="Rubredoxin-O_OxRdtase"/>
</dbReference>
<dbReference type="PROSITE" id="PS50902">
    <property type="entry name" value="FLAVODOXIN_LIKE"/>
    <property type="match status" value="1"/>
</dbReference>
<evidence type="ECO:0000313" key="3">
    <source>
        <dbReference type="EMBL" id="QHI68966.1"/>
    </source>
</evidence>
<dbReference type="GO" id="GO:0009055">
    <property type="term" value="F:electron transfer activity"/>
    <property type="evidence" value="ECO:0007669"/>
    <property type="project" value="InterPro"/>
</dbReference>
<dbReference type="GO" id="GO:0016787">
    <property type="term" value="F:hydrolase activity"/>
    <property type="evidence" value="ECO:0007669"/>
    <property type="project" value="UniProtKB-KW"/>
</dbReference>
<dbReference type="PIRSF" id="PIRSF005243">
    <property type="entry name" value="ROO"/>
    <property type="match status" value="1"/>
</dbReference>
<dbReference type="GO" id="GO:0016491">
    <property type="term" value="F:oxidoreductase activity"/>
    <property type="evidence" value="ECO:0007669"/>
    <property type="project" value="InterPro"/>
</dbReference>
<keyword evidence="3" id="KW-0378">Hydrolase</keyword>
<evidence type="ECO:0000256" key="1">
    <source>
        <dbReference type="ARBA" id="ARBA00007121"/>
    </source>
</evidence>
<dbReference type="Gene3D" id="3.60.15.10">
    <property type="entry name" value="Ribonuclease Z/Hydroxyacylglutathione hydrolase-like"/>
    <property type="match status" value="1"/>
</dbReference>
<dbReference type="PANTHER" id="PTHR43717">
    <property type="entry name" value="ANAEROBIC NITRIC OXIDE REDUCTASE FLAVORUBREDOXIN"/>
    <property type="match status" value="1"/>
</dbReference>
<dbReference type="Pfam" id="PF19583">
    <property type="entry name" value="ODP"/>
    <property type="match status" value="1"/>
</dbReference>
<gene>
    <name evidence="3" type="ORF">GT409_05715</name>
</gene>
<evidence type="ECO:0000313" key="4">
    <source>
        <dbReference type="Proteomes" id="UP000464954"/>
    </source>
</evidence>
<dbReference type="AlphaFoldDB" id="A0A6P1MBL8"/>